<evidence type="ECO:0000313" key="6">
    <source>
        <dbReference type="Proteomes" id="UP000296049"/>
    </source>
</evidence>
<dbReference type="GO" id="GO:0043124">
    <property type="term" value="P:negative regulation of canonical NF-kappaB signal transduction"/>
    <property type="evidence" value="ECO:0007669"/>
    <property type="project" value="InterPro"/>
</dbReference>
<name>R0J8K2_ANAPL</name>
<sequence>MEMDKIFLQLCEEVTRLQDLCAKQGKLLQKLTARKGPVLDIPMSLPVQCTEDMATEEGERPPGSPQKCSEAPEGSAHPLVQPHAADVPGFDSSYPPSAPNGSVFDGGAGRAALAVAFGSNKAERSEKMDLDTWLKNCRMPPVVNSPEEGVRACCSPQEFVAPNAEAVDSFLTLLDLYKGPEALQKEDAPSESAPAAEEKVPVEIRGPMKTSWTPGWMLEDAPLGQGDVLTSEAAQTYDICQAIFPSDAAAQADYLKEVLTHMK</sequence>
<dbReference type="Pfam" id="PF12845">
    <property type="entry name" value="TBD"/>
    <property type="match status" value="1"/>
</dbReference>
<dbReference type="PANTHER" id="PTHR15249:SF0">
    <property type="entry name" value="TRAF FAMILY MEMBER-ASSOCIATED NF-KAPPA-B ACTIVATOR"/>
    <property type="match status" value="1"/>
</dbReference>
<dbReference type="AlphaFoldDB" id="R0J8K2"/>
<dbReference type="InterPro" id="IPR024581">
    <property type="entry name" value="TBD"/>
</dbReference>
<gene>
    <name evidence="5" type="ORF">Anapl_07521</name>
</gene>
<evidence type="ECO:0000256" key="2">
    <source>
        <dbReference type="ARBA" id="ARBA00023054"/>
    </source>
</evidence>
<dbReference type="Proteomes" id="UP000296049">
    <property type="component" value="Unassembled WGS sequence"/>
</dbReference>
<keyword evidence="6" id="KW-1185">Reference proteome</keyword>
<dbReference type="PANTHER" id="PTHR15249">
    <property type="entry name" value="TRAF FAMILY MEMBER-ASSOCIATED NF-KAPPA-B ACTIVATOR"/>
    <property type="match status" value="1"/>
</dbReference>
<accession>R0J8K2</accession>
<evidence type="ECO:0000256" key="3">
    <source>
        <dbReference type="SAM" id="MobiDB-lite"/>
    </source>
</evidence>
<feature type="domain" description="Tbk1/Ikki binding" evidence="4">
    <location>
        <begin position="2"/>
        <end position="52"/>
    </location>
</feature>
<proteinExistence type="predicted"/>
<dbReference type="InterPro" id="IPR039669">
    <property type="entry name" value="TANK"/>
</dbReference>
<dbReference type="EMBL" id="KB746064">
    <property type="protein sequence ID" value="EOA93530.1"/>
    <property type="molecule type" value="Genomic_DNA"/>
</dbReference>
<feature type="region of interest" description="Disordered" evidence="3">
    <location>
        <begin position="53"/>
        <end position="98"/>
    </location>
</feature>
<evidence type="ECO:0000259" key="4">
    <source>
        <dbReference type="Pfam" id="PF12845"/>
    </source>
</evidence>
<evidence type="ECO:0000256" key="1">
    <source>
        <dbReference type="ARBA" id="ARBA00022553"/>
    </source>
</evidence>
<keyword evidence="2" id="KW-0175">Coiled coil</keyword>
<keyword evidence="1" id="KW-0597">Phosphoprotein</keyword>
<organism evidence="5 6">
    <name type="scientific">Anas platyrhynchos</name>
    <name type="common">Mallard</name>
    <name type="synonym">Anas boschas</name>
    <dbReference type="NCBI Taxonomy" id="8839"/>
    <lineage>
        <taxon>Eukaryota</taxon>
        <taxon>Metazoa</taxon>
        <taxon>Chordata</taxon>
        <taxon>Craniata</taxon>
        <taxon>Vertebrata</taxon>
        <taxon>Euteleostomi</taxon>
        <taxon>Archelosauria</taxon>
        <taxon>Archosauria</taxon>
        <taxon>Dinosauria</taxon>
        <taxon>Saurischia</taxon>
        <taxon>Theropoda</taxon>
        <taxon>Coelurosauria</taxon>
        <taxon>Aves</taxon>
        <taxon>Neognathae</taxon>
        <taxon>Galloanserae</taxon>
        <taxon>Anseriformes</taxon>
        <taxon>Anatidae</taxon>
        <taxon>Anatinae</taxon>
        <taxon>Anas</taxon>
    </lineage>
</organism>
<reference evidence="6" key="1">
    <citation type="journal article" date="2013" name="Nat. Genet.">
        <title>The duck genome and transcriptome provide insight into an avian influenza virus reservoir species.</title>
        <authorList>
            <person name="Huang Y."/>
            <person name="Li Y."/>
            <person name="Burt D.W."/>
            <person name="Chen H."/>
            <person name="Zhang Y."/>
            <person name="Qian W."/>
            <person name="Kim H."/>
            <person name="Gan S."/>
            <person name="Zhao Y."/>
            <person name="Li J."/>
            <person name="Yi K."/>
            <person name="Feng H."/>
            <person name="Zhu P."/>
            <person name="Li B."/>
            <person name="Liu Q."/>
            <person name="Fairley S."/>
            <person name="Magor K.E."/>
            <person name="Du Z."/>
            <person name="Hu X."/>
            <person name="Goodman L."/>
            <person name="Tafer H."/>
            <person name="Vignal A."/>
            <person name="Lee T."/>
            <person name="Kim K.W."/>
            <person name="Sheng Z."/>
            <person name="An Y."/>
            <person name="Searle S."/>
            <person name="Herrero J."/>
            <person name="Groenen M.A."/>
            <person name="Crooijmans R.P."/>
            <person name="Faraut T."/>
            <person name="Cai Q."/>
            <person name="Webster R.G."/>
            <person name="Aldridge J.R."/>
            <person name="Warren W.C."/>
            <person name="Bartschat S."/>
            <person name="Kehr S."/>
            <person name="Marz M."/>
            <person name="Stadler P.F."/>
            <person name="Smith J."/>
            <person name="Kraus R.H."/>
            <person name="Zhao Y."/>
            <person name="Ren L."/>
            <person name="Fei J."/>
            <person name="Morisson M."/>
            <person name="Kaiser P."/>
            <person name="Griffin D.K."/>
            <person name="Rao M."/>
            <person name="Pitel F."/>
            <person name="Wang J."/>
            <person name="Li N."/>
        </authorList>
    </citation>
    <scope>NUCLEOTIDE SEQUENCE [LARGE SCALE GENOMIC DNA]</scope>
</reference>
<protein>
    <recommendedName>
        <fullName evidence="4">Tbk1/Ikki binding domain-containing protein</fullName>
    </recommendedName>
</protein>
<evidence type="ECO:0000313" key="5">
    <source>
        <dbReference type="EMBL" id="EOA93530.1"/>
    </source>
</evidence>